<evidence type="ECO:0000313" key="2">
    <source>
        <dbReference type="Proteomes" id="UP000741013"/>
    </source>
</evidence>
<dbReference type="PANTHER" id="PTHR48312:SF1">
    <property type="entry name" value="SULFOTRANSFERASE"/>
    <property type="match status" value="1"/>
</dbReference>
<evidence type="ECO:0000313" key="1">
    <source>
        <dbReference type="EMBL" id="MBP2182934.1"/>
    </source>
</evidence>
<sequence length="252" mass="28348">MVTAPNTPVHTAEGRRVLALWSAPRSRSTAFFRMMLQRADFFSVHEPFSTRAEFGAVDLGGTLAVTETEVMHRLRSLSEARPVFFKDTTDERYATVLSDEKFLAEDVCSTFIIRHPAETLPSYYATNPDVRCHQIGIEHQYEMFSLVWRLTGALPLVIDSADLIAAPEATTSAYFDLLGLPYVPEALSWPAGDRPEWRATARWHRDVASTTGFADLPAGHGVRMADLGHLAGCLEYQLPFYEKLHQYRLRLG</sequence>
<dbReference type="Proteomes" id="UP000741013">
    <property type="component" value="Unassembled WGS sequence"/>
</dbReference>
<proteinExistence type="predicted"/>
<dbReference type="InterPro" id="IPR027417">
    <property type="entry name" value="P-loop_NTPase"/>
</dbReference>
<reference evidence="1 2" key="1">
    <citation type="submission" date="2021-03" db="EMBL/GenBank/DDBJ databases">
        <title>Sequencing the genomes of 1000 actinobacteria strains.</title>
        <authorList>
            <person name="Klenk H.-P."/>
        </authorList>
    </citation>
    <scope>NUCLEOTIDE SEQUENCE [LARGE SCALE GENOMIC DNA]</scope>
    <source>
        <strain evidence="1 2">DSM 45510</strain>
    </source>
</reference>
<dbReference type="Gene3D" id="3.40.50.300">
    <property type="entry name" value="P-loop containing nucleotide triphosphate hydrolases"/>
    <property type="match status" value="1"/>
</dbReference>
<dbReference type="RefSeq" id="WP_209666167.1">
    <property type="nucleotide sequence ID" value="NZ_JAGGMS010000001.1"/>
</dbReference>
<dbReference type="Pfam" id="PF19798">
    <property type="entry name" value="Sulfotransfer_5"/>
    <property type="match status" value="1"/>
</dbReference>
<dbReference type="PANTHER" id="PTHR48312">
    <property type="match status" value="1"/>
</dbReference>
<gene>
    <name evidence="1" type="ORF">JOM49_004460</name>
</gene>
<dbReference type="EMBL" id="JAGGMS010000001">
    <property type="protein sequence ID" value="MBP2182934.1"/>
    <property type="molecule type" value="Genomic_DNA"/>
</dbReference>
<keyword evidence="2" id="KW-1185">Reference proteome</keyword>
<organism evidence="1 2">
    <name type="scientific">Amycolatopsis magusensis</name>
    <dbReference type="NCBI Taxonomy" id="882444"/>
    <lineage>
        <taxon>Bacteria</taxon>
        <taxon>Bacillati</taxon>
        <taxon>Actinomycetota</taxon>
        <taxon>Actinomycetes</taxon>
        <taxon>Pseudonocardiales</taxon>
        <taxon>Pseudonocardiaceae</taxon>
        <taxon>Amycolatopsis</taxon>
    </lineage>
</organism>
<protein>
    <recommendedName>
        <fullName evidence="3">Sulfotransferase family protein</fullName>
    </recommendedName>
</protein>
<comment type="caution">
    <text evidence="1">The sequence shown here is derived from an EMBL/GenBank/DDBJ whole genome shotgun (WGS) entry which is preliminary data.</text>
</comment>
<evidence type="ECO:0008006" key="3">
    <source>
        <dbReference type="Google" id="ProtNLM"/>
    </source>
</evidence>
<dbReference type="SUPFAM" id="SSF52540">
    <property type="entry name" value="P-loop containing nucleoside triphosphate hydrolases"/>
    <property type="match status" value="1"/>
</dbReference>
<name>A0ABS4PVQ1_9PSEU</name>
<accession>A0ABS4PVQ1</accession>